<evidence type="ECO:0000313" key="1">
    <source>
        <dbReference type="EMBL" id="AVK02938.1"/>
    </source>
</evidence>
<sequence length="157" mass="17563">MIAYLEISPRLTGKTTRLCALARDLLAQGRQVIFVCPPGCCADIRRALPGAVVLGDGEPLPAFVVDPDSATWFYDEFDWLQNVQVRAGGYYATTAQRLRDPELDTPAVDLLLQLLEANGNRHERHFWPFGLNGLAEFGAATEDRDSYRLMYLGEFLQ</sequence>
<protein>
    <submittedName>
        <fullName evidence="1">Uncharacterized protein</fullName>
    </submittedName>
</protein>
<organism evidence="1 2">
    <name type="scientific">Pseudomonas paraeruginosa</name>
    <dbReference type="NCBI Taxonomy" id="2994495"/>
    <lineage>
        <taxon>Bacteria</taxon>
        <taxon>Pseudomonadati</taxon>
        <taxon>Pseudomonadota</taxon>
        <taxon>Gammaproteobacteria</taxon>
        <taxon>Pseudomonadales</taxon>
        <taxon>Pseudomonadaceae</taxon>
        <taxon>Pseudomonas</taxon>
    </lineage>
</organism>
<dbReference type="RefSeq" id="WP_044261338.1">
    <property type="nucleotide sequence ID" value="NZ_CP027169.1"/>
</dbReference>
<dbReference type="Proteomes" id="UP000238390">
    <property type="component" value="Chromosome"/>
</dbReference>
<keyword evidence="2" id="KW-1185">Reference proteome</keyword>
<proteinExistence type="predicted"/>
<dbReference type="AlphaFoldDB" id="A0A2R3ILY1"/>
<accession>A0A2R3ILY1</accession>
<evidence type="ECO:0000313" key="2">
    <source>
        <dbReference type="Proteomes" id="UP000238390"/>
    </source>
</evidence>
<dbReference type="EMBL" id="CP027169">
    <property type="protein sequence ID" value="AVK02938.1"/>
    <property type="molecule type" value="Genomic_DNA"/>
</dbReference>
<gene>
    <name evidence="1" type="ORF">CSB93_0744</name>
</gene>
<name>A0A2R3ILY1_9PSED</name>
<reference evidence="1 2" key="1">
    <citation type="submission" date="2018-02" db="EMBL/GenBank/DDBJ databases">
        <title>FDA/CDC Antimicrobial Resistant Isolate Bank Genome Sequencing.</title>
        <authorList>
            <person name="Benahmed F.H."/>
            <person name="Lutgring J.D."/>
            <person name="Yoo B."/>
            <person name="Machado M."/>
            <person name="Brown A."/>
            <person name="McAllister G."/>
            <person name="Perry A."/>
            <person name="Halpin A.L."/>
            <person name="Vavikolanu K."/>
            <person name="Ott S."/>
            <person name="Zhao X."/>
            <person name="Tallon L.J."/>
            <person name="Sadzewicz L."/>
            <person name="Aluvathingal J."/>
            <person name="Nadendla S."/>
            <person name="Voskania-kordi A."/>
            <person name="Simonyan V."/>
            <person name="Patel J."/>
            <person name="Shawar R.M."/>
        </authorList>
    </citation>
    <scope>NUCLEOTIDE SEQUENCE [LARGE SCALE GENOMIC DNA]</scope>
    <source>
        <strain evidence="1 2">AR_0356</strain>
    </source>
</reference>